<reference evidence="3" key="1">
    <citation type="journal article" date="2019" name="Int. J. Syst. Evol. Microbiol.">
        <title>The Global Catalogue of Microorganisms (GCM) 10K type strain sequencing project: providing services to taxonomists for standard genome sequencing and annotation.</title>
        <authorList>
            <consortium name="The Broad Institute Genomics Platform"/>
            <consortium name="The Broad Institute Genome Sequencing Center for Infectious Disease"/>
            <person name="Wu L."/>
            <person name="Ma J."/>
        </authorList>
    </citation>
    <scope>NUCLEOTIDE SEQUENCE [LARGE SCALE GENOMIC DNA]</scope>
    <source>
        <strain evidence="3">JCM 18325</strain>
    </source>
</reference>
<proteinExistence type="predicted"/>
<gene>
    <name evidence="2" type="ORF">GCM10023330_20790</name>
</gene>
<dbReference type="Proteomes" id="UP001501433">
    <property type="component" value="Unassembled WGS sequence"/>
</dbReference>
<dbReference type="Pfam" id="PF14292">
    <property type="entry name" value="SusE"/>
    <property type="match status" value="1"/>
</dbReference>
<dbReference type="InterPro" id="IPR025970">
    <property type="entry name" value="SusE"/>
</dbReference>
<evidence type="ECO:0000313" key="3">
    <source>
        <dbReference type="Proteomes" id="UP001501433"/>
    </source>
</evidence>
<sequence>MKIIHKYIVAIALVSIFVSCTDSENLYSAKAPENGSFEITSSVTNVILNETDAETETALTLSWNNPSYGVDTPVTYTLEMDLNDNDFSSPRTFSVTGNERVFTHADLNYYALEFGIAPNIEGQIKVRLKTSLKYGALQSYSNSVSVALTPYDTLNLLYEMPAELYLQGDAVPSNWGTPLPESQKMSQIDDHRFGLITQLVGGKSYAFISTPTTWSDPAYVALESGQSAFEGDFRPAGSMTVPQWGGSPLSSPSTTGIYKIIIDFTTGKYSVTSTPSLLPPPTDLYIIGDATPLGWAANVDATQKFTKISDYVFEITIPLTSGGAFTFITATSYSDPAYKTNTNIQDGSGGDIIASGSATNPAWGGDNIIAPSTGTFTIRVDFKSGTYLLIP</sequence>
<dbReference type="RefSeq" id="WP_345276909.1">
    <property type="nucleotide sequence ID" value="NZ_BAABJW010000003.1"/>
</dbReference>
<feature type="domain" description="SusE outer membrane protein" evidence="1">
    <location>
        <begin position="28"/>
        <end position="129"/>
    </location>
</feature>
<dbReference type="PROSITE" id="PS51257">
    <property type="entry name" value="PROKAR_LIPOPROTEIN"/>
    <property type="match status" value="1"/>
</dbReference>
<evidence type="ECO:0000259" key="1">
    <source>
        <dbReference type="Pfam" id="PF14292"/>
    </source>
</evidence>
<evidence type="ECO:0000313" key="2">
    <source>
        <dbReference type="EMBL" id="GAA4813026.1"/>
    </source>
</evidence>
<comment type="caution">
    <text evidence="2">The sequence shown here is derived from an EMBL/GenBank/DDBJ whole genome shotgun (WGS) entry which is preliminary data.</text>
</comment>
<dbReference type="EMBL" id="BAABJW010000003">
    <property type="protein sequence ID" value="GAA4813026.1"/>
    <property type="molecule type" value="Genomic_DNA"/>
</dbReference>
<keyword evidence="3" id="KW-1185">Reference proteome</keyword>
<accession>A0ABP9CL18</accession>
<protein>
    <recommendedName>
        <fullName evidence="1">SusE outer membrane protein domain-containing protein</fullName>
    </recommendedName>
</protein>
<name>A0ABP9CL18_9FLAO</name>
<dbReference type="Gene3D" id="2.60.40.3620">
    <property type="match status" value="1"/>
</dbReference>
<organism evidence="2 3">
    <name type="scientific">Litoribaculum gwangyangense</name>
    <dbReference type="NCBI Taxonomy" id="1130722"/>
    <lineage>
        <taxon>Bacteria</taxon>
        <taxon>Pseudomonadati</taxon>
        <taxon>Bacteroidota</taxon>
        <taxon>Flavobacteriia</taxon>
        <taxon>Flavobacteriales</taxon>
        <taxon>Flavobacteriaceae</taxon>
        <taxon>Litoribaculum</taxon>
    </lineage>
</organism>